<dbReference type="Proteomes" id="UP000287651">
    <property type="component" value="Unassembled WGS sequence"/>
</dbReference>
<organism evidence="2 3">
    <name type="scientific">Ensete ventricosum</name>
    <name type="common">Abyssinian banana</name>
    <name type="synonym">Musa ensete</name>
    <dbReference type="NCBI Taxonomy" id="4639"/>
    <lineage>
        <taxon>Eukaryota</taxon>
        <taxon>Viridiplantae</taxon>
        <taxon>Streptophyta</taxon>
        <taxon>Embryophyta</taxon>
        <taxon>Tracheophyta</taxon>
        <taxon>Spermatophyta</taxon>
        <taxon>Magnoliopsida</taxon>
        <taxon>Liliopsida</taxon>
        <taxon>Zingiberales</taxon>
        <taxon>Musaceae</taxon>
        <taxon>Ensete</taxon>
    </lineage>
</organism>
<evidence type="ECO:0000313" key="2">
    <source>
        <dbReference type="EMBL" id="RRT41462.1"/>
    </source>
</evidence>
<gene>
    <name evidence="2" type="ORF">B296_00057796</name>
</gene>
<dbReference type="EMBL" id="AMZH03018551">
    <property type="protein sequence ID" value="RRT41462.1"/>
    <property type="molecule type" value="Genomic_DNA"/>
</dbReference>
<comment type="caution">
    <text evidence="2">The sequence shown here is derived from an EMBL/GenBank/DDBJ whole genome shotgun (WGS) entry which is preliminary data.</text>
</comment>
<reference evidence="2 3" key="1">
    <citation type="journal article" date="2014" name="Agronomy (Basel)">
        <title>A Draft Genome Sequence for Ensete ventricosum, the Drought-Tolerant Tree Against Hunger.</title>
        <authorList>
            <person name="Harrison J."/>
            <person name="Moore K.A."/>
            <person name="Paszkiewicz K."/>
            <person name="Jones T."/>
            <person name="Grant M."/>
            <person name="Ambacheew D."/>
            <person name="Muzemil S."/>
            <person name="Studholme D.J."/>
        </authorList>
    </citation>
    <scope>NUCLEOTIDE SEQUENCE [LARGE SCALE GENOMIC DNA]</scope>
</reference>
<name>A0A426XPV9_ENSVE</name>
<proteinExistence type="predicted"/>
<evidence type="ECO:0000313" key="3">
    <source>
        <dbReference type="Proteomes" id="UP000287651"/>
    </source>
</evidence>
<sequence length="133" mass="15050">MLGEQVQAQDLVPPVHVEENDMVEKYSIPEVPQQLPQPDERIDDSPADDTASYPSGLDTTREPPPATPEEPVGEPTRQTYASINGLIPHSQPLNNHSLPWLLKSPTQRQLRRLRQLKMKVFPLVSVFSVQYFL</sequence>
<accession>A0A426XPV9</accession>
<feature type="region of interest" description="Disordered" evidence="1">
    <location>
        <begin position="1"/>
        <end position="81"/>
    </location>
</feature>
<evidence type="ECO:0000256" key="1">
    <source>
        <dbReference type="SAM" id="MobiDB-lite"/>
    </source>
</evidence>
<protein>
    <submittedName>
        <fullName evidence="2">Uncharacterized protein</fullName>
    </submittedName>
</protein>
<dbReference type="AlphaFoldDB" id="A0A426XPV9"/>